<dbReference type="EMBL" id="BAAARJ010000010">
    <property type="protein sequence ID" value="GAA2616874.1"/>
    <property type="molecule type" value="Genomic_DNA"/>
</dbReference>
<dbReference type="Proteomes" id="UP001501447">
    <property type="component" value="Unassembled WGS sequence"/>
</dbReference>
<sequence>MSHTHTHAHPHSSAQFAADSSQLAASVSDADACAPCGTAGSRAVLTPPVESGIRAARSAGSPDRSGTASLAPCNAAPGTEIAEEVLVRSFAGEALALPQRLRSARAGGAGASTARREHVDGHPYIAGDRACRAGGCRSAAPFQ</sequence>
<evidence type="ECO:0000256" key="1">
    <source>
        <dbReference type="SAM" id="MobiDB-lite"/>
    </source>
</evidence>
<keyword evidence="3" id="KW-1185">Reference proteome</keyword>
<dbReference type="RefSeq" id="WP_344566719.1">
    <property type="nucleotide sequence ID" value="NZ_BAAARJ010000010.1"/>
</dbReference>
<proteinExistence type="predicted"/>
<feature type="region of interest" description="Disordered" evidence="1">
    <location>
        <begin position="1"/>
        <end position="20"/>
    </location>
</feature>
<organism evidence="2 3">
    <name type="scientific">Streptomyces axinellae</name>
    <dbReference type="NCBI Taxonomy" id="552788"/>
    <lineage>
        <taxon>Bacteria</taxon>
        <taxon>Bacillati</taxon>
        <taxon>Actinomycetota</taxon>
        <taxon>Actinomycetes</taxon>
        <taxon>Kitasatosporales</taxon>
        <taxon>Streptomycetaceae</taxon>
        <taxon>Streptomyces</taxon>
    </lineage>
</organism>
<accession>A0ABP6CJW9</accession>
<comment type="caution">
    <text evidence="2">The sequence shown here is derived from an EMBL/GenBank/DDBJ whole genome shotgun (WGS) entry which is preliminary data.</text>
</comment>
<reference evidence="3" key="1">
    <citation type="journal article" date="2019" name="Int. J. Syst. Evol. Microbiol.">
        <title>The Global Catalogue of Microorganisms (GCM) 10K type strain sequencing project: providing services to taxonomists for standard genome sequencing and annotation.</title>
        <authorList>
            <consortium name="The Broad Institute Genomics Platform"/>
            <consortium name="The Broad Institute Genome Sequencing Center for Infectious Disease"/>
            <person name="Wu L."/>
            <person name="Ma J."/>
        </authorList>
    </citation>
    <scope>NUCLEOTIDE SEQUENCE [LARGE SCALE GENOMIC DNA]</scope>
    <source>
        <strain evidence="3">JCM 16373</strain>
    </source>
</reference>
<feature type="region of interest" description="Disordered" evidence="1">
    <location>
        <begin position="52"/>
        <end position="72"/>
    </location>
</feature>
<feature type="compositionally biased region" description="Basic residues" evidence="1">
    <location>
        <begin position="1"/>
        <end position="10"/>
    </location>
</feature>
<evidence type="ECO:0000313" key="3">
    <source>
        <dbReference type="Proteomes" id="UP001501447"/>
    </source>
</evidence>
<evidence type="ECO:0000313" key="2">
    <source>
        <dbReference type="EMBL" id="GAA2616874.1"/>
    </source>
</evidence>
<protein>
    <submittedName>
        <fullName evidence="2">Uncharacterized protein</fullName>
    </submittedName>
</protein>
<gene>
    <name evidence="2" type="ORF">GCM10009863_33260</name>
</gene>
<name>A0ABP6CJW9_9ACTN</name>